<evidence type="ECO:0000259" key="6">
    <source>
        <dbReference type="Pfam" id="PF16188"/>
    </source>
</evidence>
<dbReference type="RefSeq" id="WP_308454875.1">
    <property type="nucleotide sequence ID" value="NZ_JAJEQR010000069.1"/>
</dbReference>
<reference evidence="7" key="1">
    <citation type="submission" date="2021-10" db="EMBL/GenBank/DDBJ databases">
        <title>Anaerobic single-cell dispensing facilitates the cultivation of human gut bacteria.</title>
        <authorList>
            <person name="Afrizal A."/>
        </authorList>
    </citation>
    <scope>NUCLEOTIDE SEQUENCE</scope>
    <source>
        <strain evidence="7">CLA-AA-H215</strain>
    </source>
</reference>
<dbReference type="GO" id="GO:0046872">
    <property type="term" value="F:metal ion binding"/>
    <property type="evidence" value="ECO:0007669"/>
    <property type="project" value="UniProtKB-KW"/>
</dbReference>
<keyword evidence="3" id="KW-0378">Hydrolase</keyword>
<dbReference type="GO" id="GO:0005737">
    <property type="term" value="C:cytoplasm"/>
    <property type="evidence" value="ECO:0007669"/>
    <property type="project" value="UniProtKB-ARBA"/>
</dbReference>
<dbReference type="SUPFAM" id="SSF55920">
    <property type="entry name" value="Creatinase/aminopeptidase"/>
    <property type="match status" value="1"/>
</dbReference>
<evidence type="ECO:0000256" key="2">
    <source>
        <dbReference type="ARBA" id="ARBA00022723"/>
    </source>
</evidence>
<accession>A0AAE3EDP2</accession>
<dbReference type="PANTHER" id="PTHR43763:SF6">
    <property type="entry name" value="XAA-PRO AMINOPEPTIDASE 1"/>
    <property type="match status" value="1"/>
</dbReference>
<comment type="similarity">
    <text evidence="1">Belongs to the peptidase M24B family.</text>
</comment>
<dbReference type="InterPro" id="IPR000587">
    <property type="entry name" value="Creatinase_N"/>
</dbReference>
<dbReference type="Pfam" id="PF01321">
    <property type="entry name" value="Creatinase_N"/>
    <property type="match status" value="1"/>
</dbReference>
<dbReference type="EMBL" id="JAJEQR010000069">
    <property type="protein sequence ID" value="MCC2232470.1"/>
    <property type="molecule type" value="Genomic_DNA"/>
</dbReference>
<dbReference type="FunFam" id="3.90.230.10:FF:000009">
    <property type="entry name" value="xaa-Pro aminopeptidase 2"/>
    <property type="match status" value="1"/>
</dbReference>
<dbReference type="Proteomes" id="UP001198182">
    <property type="component" value="Unassembled WGS sequence"/>
</dbReference>
<name>A0AAE3EDP2_9FIRM</name>
<feature type="domain" description="Peptidase M24 C-terminal" evidence="6">
    <location>
        <begin position="534"/>
        <end position="593"/>
    </location>
</feature>
<dbReference type="InterPro" id="IPR036005">
    <property type="entry name" value="Creatinase/aminopeptidase-like"/>
</dbReference>
<dbReference type="CDD" id="cd01085">
    <property type="entry name" value="APP"/>
    <property type="match status" value="1"/>
</dbReference>
<proteinExistence type="inferred from homology"/>
<dbReference type="InterPro" id="IPR032416">
    <property type="entry name" value="Peptidase_M24_C"/>
</dbReference>
<protein>
    <submittedName>
        <fullName evidence="7">Aminopeptidase P family protein</fullName>
    </submittedName>
</protein>
<keyword evidence="7" id="KW-0031">Aminopeptidase</keyword>
<evidence type="ECO:0000313" key="7">
    <source>
        <dbReference type="EMBL" id="MCC2232470.1"/>
    </source>
</evidence>
<dbReference type="Gene3D" id="3.40.350.10">
    <property type="entry name" value="Creatinase/prolidase N-terminal domain"/>
    <property type="match status" value="2"/>
</dbReference>
<feature type="domain" description="Peptidase M24" evidence="4">
    <location>
        <begin position="308"/>
        <end position="523"/>
    </location>
</feature>
<evidence type="ECO:0000313" key="8">
    <source>
        <dbReference type="Proteomes" id="UP001198182"/>
    </source>
</evidence>
<dbReference type="InterPro" id="IPR033740">
    <property type="entry name" value="Pept_M24B"/>
</dbReference>
<evidence type="ECO:0000256" key="1">
    <source>
        <dbReference type="ARBA" id="ARBA00008766"/>
    </source>
</evidence>
<dbReference type="InterPro" id="IPR000994">
    <property type="entry name" value="Pept_M24"/>
</dbReference>
<dbReference type="PANTHER" id="PTHR43763">
    <property type="entry name" value="XAA-PRO AMINOPEPTIDASE 1"/>
    <property type="match status" value="1"/>
</dbReference>
<dbReference type="AlphaFoldDB" id="A0AAE3EDP2"/>
<evidence type="ECO:0000259" key="4">
    <source>
        <dbReference type="Pfam" id="PF00557"/>
    </source>
</evidence>
<evidence type="ECO:0000256" key="3">
    <source>
        <dbReference type="ARBA" id="ARBA00022801"/>
    </source>
</evidence>
<keyword evidence="2" id="KW-0479">Metal-binding</keyword>
<dbReference type="Pfam" id="PF16188">
    <property type="entry name" value="Peptidase_M24_C"/>
    <property type="match status" value="1"/>
</dbReference>
<dbReference type="SUPFAM" id="SSF53092">
    <property type="entry name" value="Creatinase/prolidase N-terminal domain"/>
    <property type="match status" value="1"/>
</dbReference>
<sequence length="594" mass="65945">MKSEILALQKEMASRNVDACLIPTSDYHQSEYVNAFFKCRAYLSGFTGSAGTLIVTADAAGLWTDGRYFLQADRQLDGTGITLFRSGEPGVDTIPEYLKKNLKEGARLAVDGRVISASFGNDLTEITKEKNGELCFHEDLPDAVWSDRPTLTSHPLFILEEKYTGQSAADKLTAIRNDMKEHGADIHLVASLDDIAWILNLRGGDVDYNPVFYSFLIITEESAILFAFEEALSPEILSYLKGIGVQVQPYGEFYETAAKMTAGHKVLLDENKANYTLISSLKDAKDIINHLDPSTIRKAIKNEAEITCTKEAHRKDGLAMVNFLYWIKHNIGKIPMTEISASDYLEQCRRKEGAMDLSFDTIAGYGPHGAIVHYSATPETDAPLAPEGLLLVDSGGQYWEGTTDITRTIALGALTDEMKEHFTLVLRCNLDLAMAVFKQGCTGANLDIFARMPLWERGLDFNHGTGHGVGFLLNVHEGPNRFHWKVTAARPGYEMAPGMVTTDEPGYYQAGSHGIRTENELLCVTKSESEYGTFLAFEQLTYCPIDRDAIVPELLTEAEKKYLNEYHEMVYQKLASGLEPEVAAWLREITLPIA</sequence>
<comment type="caution">
    <text evidence="7">The sequence shown here is derived from an EMBL/GenBank/DDBJ whole genome shotgun (WGS) entry which is preliminary data.</text>
</comment>
<gene>
    <name evidence="7" type="ORF">LKD81_15985</name>
</gene>
<dbReference type="Gene3D" id="3.90.230.10">
    <property type="entry name" value="Creatinase/methionine aminopeptidase superfamily"/>
    <property type="match status" value="1"/>
</dbReference>
<feature type="domain" description="Creatinase N-terminal" evidence="5">
    <location>
        <begin position="7"/>
        <end position="127"/>
    </location>
</feature>
<dbReference type="Pfam" id="PF00557">
    <property type="entry name" value="Peptidase_M24"/>
    <property type="match status" value="1"/>
</dbReference>
<keyword evidence="8" id="KW-1185">Reference proteome</keyword>
<dbReference type="Pfam" id="PF16189">
    <property type="entry name" value="Creatinase_N_2"/>
    <property type="match status" value="1"/>
</dbReference>
<keyword evidence="7" id="KW-0645">Protease</keyword>
<evidence type="ECO:0000259" key="5">
    <source>
        <dbReference type="Pfam" id="PF01321"/>
    </source>
</evidence>
<organism evidence="7 8">
    <name type="scientific">Hominifimenecus microfluidus</name>
    <dbReference type="NCBI Taxonomy" id="2885348"/>
    <lineage>
        <taxon>Bacteria</taxon>
        <taxon>Bacillati</taxon>
        <taxon>Bacillota</taxon>
        <taxon>Clostridia</taxon>
        <taxon>Lachnospirales</taxon>
        <taxon>Lachnospiraceae</taxon>
        <taxon>Hominifimenecus</taxon>
    </lineage>
</organism>
<dbReference type="InterPro" id="IPR029149">
    <property type="entry name" value="Creatin/AminoP/Spt16_N"/>
</dbReference>
<dbReference type="InterPro" id="IPR050422">
    <property type="entry name" value="X-Pro_aminopeptidase_P"/>
</dbReference>
<dbReference type="GO" id="GO:0070006">
    <property type="term" value="F:metalloaminopeptidase activity"/>
    <property type="evidence" value="ECO:0007669"/>
    <property type="project" value="InterPro"/>
</dbReference>